<dbReference type="AlphaFoldDB" id="A0A2T2NI20"/>
<dbReference type="Proteomes" id="UP000240883">
    <property type="component" value="Unassembled WGS sequence"/>
</dbReference>
<evidence type="ECO:0000313" key="1">
    <source>
        <dbReference type="EMBL" id="PSN65085.1"/>
    </source>
</evidence>
<proteinExistence type="predicted"/>
<accession>A0A2T2NI20</accession>
<evidence type="ECO:0000313" key="2">
    <source>
        <dbReference type="Proteomes" id="UP000240883"/>
    </source>
</evidence>
<name>A0A2T2NI20_CORCC</name>
<dbReference type="EMBL" id="KZ678137">
    <property type="protein sequence ID" value="PSN65085.1"/>
    <property type="molecule type" value="Genomic_DNA"/>
</dbReference>
<gene>
    <name evidence="1" type="ORF">BS50DRAFT_589529</name>
</gene>
<organism evidence="1 2">
    <name type="scientific">Corynespora cassiicola Philippines</name>
    <dbReference type="NCBI Taxonomy" id="1448308"/>
    <lineage>
        <taxon>Eukaryota</taxon>
        <taxon>Fungi</taxon>
        <taxon>Dikarya</taxon>
        <taxon>Ascomycota</taxon>
        <taxon>Pezizomycotina</taxon>
        <taxon>Dothideomycetes</taxon>
        <taxon>Pleosporomycetidae</taxon>
        <taxon>Pleosporales</taxon>
        <taxon>Corynesporascaceae</taxon>
        <taxon>Corynespora</taxon>
    </lineage>
</organism>
<protein>
    <submittedName>
        <fullName evidence="1">Uncharacterized protein</fullName>
    </submittedName>
</protein>
<keyword evidence="2" id="KW-1185">Reference proteome</keyword>
<reference evidence="1 2" key="1">
    <citation type="journal article" date="2018" name="Front. Microbiol.">
        <title>Genome-Wide Analysis of Corynespora cassiicola Leaf Fall Disease Putative Effectors.</title>
        <authorList>
            <person name="Lopez D."/>
            <person name="Ribeiro S."/>
            <person name="Label P."/>
            <person name="Fumanal B."/>
            <person name="Venisse J.S."/>
            <person name="Kohler A."/>
            <person name="de Oliveira R.R."/>
            <person name="Labutti K."/>
            <person name="Lipzen A."/>
            <person name="Lail K."/>
            <person name="Bauer D."/>
            <person name="Ohm R.A."/>
            <person name="Barry K.W."/>
            <person name="Spatafora J."/>
            <person name="Grigoriev I.V."/>
            <person name="Martin F.M."/>
            <person name="Pujade-Renaud V."/>
        </authorList>
    </citation>
    <scope>NUCLEOTIDE SEQUENCE [LARGE SCALE GENOMIC DNA]</scope>
    <source>
        <strain evidence="1 2">Philippines</strain>
    </source>
</reference>
<sequence>MAANHQSNPAAVPLDKASSSILKTAWNTAYENSAQNDAALAKLNKKVKAYRDGVNLCQIGSKSAKFCLFSRRLDIKSFGIRDRNNQTRVAINIMHDNINAMVNMIAELTGIDRDGAKKRVEGFLEDRELELEQGEMTFAILQSIHKESMEILSEIKCRAQNERIVKQKKNWKTWLYEKYLNRNRMR</sequence>